<dbReference type="AlphaFoldDB" id="A0A5J6MZ81"/>
<evidence type="ECO:0008006" key="3">
    <source>
        <dbReference type="Google" id="ProtNLM"/>
    </source>
</evidence>
<protein>
    <recommendedName>
        <fullName evidence="3">DUF429 domain-containing protein</fullName>
    </recommendedName>
</protein>
<reference evidence="1 2" key="1">
    <citation type="submission" date="2019-08" db="EMBL/GenBank/DDBJ databases">
        <title>Hyperibacter terrae gen. nov., sp. nov. and Hyperibacter viscosus sp. nov., two new members in the family Rhodospirillaceae isolated from the rhizosphere of Hypericum perforatum.</title>
        <authorList>
            <person name="Noviana Z."/>
        </authorList>
    </citation>
    <scope>NUCLEOTIDE SEQUENCE [LARGE SCALE GENOMIC DNA]</scope>
    <source>
        <strain evidence="1 2">R5959</strain>
    </source>
</reference>
<dbReference type="OrthoDB" id="8338566at2"/>
<name>A0A5J6MZ81_9PROT</name>
<gene>
    <name evidence="1" type="ORF">FRZ61_22030</name>
</gene>
<dbReference type="KEGG" id="hadh:FRZ61_22030"/>
<evidence type="ECO:0000313" key="2">
    <source>
        <dbReference type="Proteomes" id="UP000325797"/>
    </source>
</evidence>
<dbReference type="Proteomes" id="UP000325797">
    <property type="component" value="Chromosome"/>
</dbReference>
<accession>A0A5J6MZ81</accession>
<evidence type="ECO:0000313" key="1">
    <source>
        <dbReference type="EMBL" id="QEX22273.1"/>
    </source>
</evidence>
<dbReference type="EMBL" id="CP042582">
    <property type="protein sequence ID" value="QEX22273.1"/>
    <property type="molecule type" value="Genomic_DNA"/>
</dbReference>
<sequence length="271" mass="29828">MTRKRRPFGIDFSGARSAGQAIWIAEGRLEGRRRVRLVDCYPAMALPDSGRERAPALAALRRLIAATPDGIFGCDFPVGLPSLVLDGADWKTFIAGFGSAYAHAEAFREGCRRIAQGRELRRETDKLAKTPFCAWNLRLYRQTYHGIADIVAPLHRDGLASIVSIEPPQPDRAWIAETCPASVLKRLDLYRPYKGRAPAAHKMRRDILAALVDLGFLVAPAKPARDRLIEDRGGDALDSVIACLAAAATLRQLETPLAGLDRIEGKVFFEL</sequence>
<keyword evidence="2" id="KW-1185">Reference proteome</keyword>
<dbReference type="RefSeq" id="WP_151117477.1">
    <property type="nucleotide sequence ID" value="NZ_CP042582.1"/>
</dbReference>
<proteinExistence type="predicted"/>
<organism evidence="1 2">
    <name type="scientific">Hypericibacter adhaerens</name>
    <dbReference type="NCBI Taxonomy" id="2602016"/>
    <lineage>
        <taxon>Bacteria</taxon>
        <taxon>Pseudomonadati</taxon>
        <taxon>Pseudomonadota</taxon>
        <taxon>Alphaproteobacteria</taxon>
        <taxon>Rhodospirillales</taxon>
        <taxon>Dongiaceae</taxon>
        <taxon>Hypericibacter</taxon>
    </lineage>
</organism>